<proteinExistence type="predicted"/>
<evidence type="ECO:0000256" key="7">
    <source>
        <dbReference type="ARBA" id="ARBA00023114"/>
    </source>
</evidence>
<dbReference type="InterPro" id="IPR050330">
    <property type="entry name" value="Bact_OuterMem_StrucFunc"/>
</dbReference>
<dbReference type="GO" id="GO:0006811">
    <property type="term" value="P:monoatomic ion transport"/>
    <property type="evidence" value="ECO:0007669"/>
    <property type="project" value="UniProtKB-KW"/>
</dbReference>
<dbReference type="PRINTS" id="PR01021">
    <property type="entry name" value="OMPADOMAIN"/>
</dbReference>
<dbReference type="InterPro" id="IPR011250">
    <property type="entry name" value="OMP/PagP_B-barrel"/>
</dbReference>
<evidence type="ECO:0000256" key="5">
    <source>
        <dbReference type="ARBA" id="ARBA00022729"/>
    </source>
</evidence>
<feature type="region of interest" description="Disordered" evidence="10">
    <location>
        <begin position="353"/>
        <end position="385"/>
    </location>
</feature>
<evidence type="ECO:0000313" key="12">
    <source>
        <dbReference type="EMBL" id="VAW04649.1"/>
    </source>
</evidence>
<dbReference type="Pfam" id="PF13505">
    <property type="entry name" value="OMP_b-brl"/>
    <property type="match status" value="1"/>
</dbReference>
<dbReference type="InterPro" id="IPR006664">
    <property type="entry name" value="OMP_bac"/>
</dbReference>
<accession>A0A3B0SWA9</accession>
<evidence type="ECO:0000256" key="1">
    <source>
        <dbReference type="ARBA" id="ARBA00004571"/>
    </source>
</evidence>
<keyword evidence="7" id="KW-0626">Porin</keyword>
<feature type="domain" description="OmpA-like" evidence="11">
    <location>
        <begin position="269"/>
        <end position="385"/>
    </location>
</feature>
<keyword evidence="3" id="KW-1134">Transmembrane beta strand</keyword>
<protein>
    <submittedName>
        <fullName evidence="12">Outer membrane protein</fullName>
    </submittedName>
</protein>
<evidence type="ECO:0000256" key="2">
    <source>
        <dbReference type="ARBA" id="ARBA00022448"/>
    </source>
</evidence>
<dbReference type="InterPro" id="IPR006665">
    <property type="entry name" value="OmpA-like"/>
</dbReference>
<comment type="subcellular location">
    <subcellularLocation>
        <location evidence="1">Cell outer membrane</location>
        <topology evidence="1">Multi-pass membrane protein</topology>
    </subcellularLocation>
</comment>
<dbReference type="InterPro" id="IPR027385">
    <property type="entry name" value="Beta-barrel_OMP"/>
</dbReference>
<dbReference type="SUPFAM" id="SSF103088">
    <property type="entry name" value="OmpA-like"/>
    <property type="match status" value="1"/>
</dbReference>
<name>A0A3B0SWA9_9ZZZZ</name>
<dbReference type="PANTHER" id="PTHR30329">
    <property type="entry name" value="STATOR ELEMENT OF FLAGELLAR MOTOR COMPLEX"/>
    <property type="match status" value="1"/>
</dbReference>
<dbReference type="Pfam" id="PF00691">
    <property type="entry name" value="OmpA"/>
    <property type="match status" value="1"/>
</dbReference>
<sequence length="385" mass="40203">MKFKTTLLAAVASLAIAPAANAYQGLYGSIGAGLSYMGYENDVTNAQSGGGGPFAFDSTSDYDLGVGVYTALGYAWGNGFRTELELSYRNSEIDQIDPTASFSGFPTGSITGDTTTYGFMGNLLYDFAGMNNSFTPYVGVGVGGANIDHSIIGSVAAGGAPTPALSIAYGGSKTVFAVQGIAGVAINLAEGLALDVSYRYLTPFSPEFTGTLNGAPATFEVDSTSHNIFAGLRWNFGGNAAPAVQYKDCWDGSSVPMTAECPPQLVEEQSADLDPVGFTVYFDYDKANLTPQASTLIAEAAGRALQNDIDAVVVSGNTDTSGSSAYNQALSERRAKAVRDALIANHVPADRIRSEAYGESNPAKATPDGVREPLNRRSEVMISFE</sequence>
<gene>
    <name evidence="12" type="ORF">MNBD_ALPHA05-599</name>
</gene>
<evidence type="ECO:0000256" key="6">
    <source>
        <dbReference type="ARBA" id="ARBA00023065"/>
    </source>
</evidence>
<feature type="compositionally biased region" description="Basic and acidic residues" evidence="10">
    <location>
        <begin position="369"/>
        <end position="379"/>
    </location>
</feature>
<dbReference type="Gene3D" id="2.40.160.20">
    <property type="match status" value="1"/>
</dbReference>
<organism evidence="12">
    <name type="scientific">hydrothermal vent metagenome</name>
    <dbReference type="NCBI Taxonomy" id="652676"/>
    <lineage>
        <taxon>unclassified sequences</taxon>
        <taxon>metagenomes</taxon>
        <taxon>ecological metagenomes</taxon>
    </lineage>
</organism>
<evidence type="ECO:0000256" key="10">
    <source>
        <dbReference type="SAM" id="MobiDB-lite"/>
    </source>
</evidence>
<keyword evidence="9" id="KW-0998">Cell outer membrane</keyword>
<evidence type="ECO:0000256" key="9">
    <source>
        <dbReference type="ARBA" id="ARBA00023237"/>
    </source>
</evidence>
<dbReference type="InterPro" id="IPR036737">
    <property type="entry name" value="OmpA-like_sf"/>
</dbReference>
<keyword evidence="5" id="KW-0732">Signal</keyword>
<dbReference type="Gene3D" id="3.30.1330.60">
    <property type="entry name" value="OmpA-like domain"/>
    <property type="match status" value="1"/>
</dbReference>
<dbReference type="GO" id="GO:0046930">
    <property type="term" value="C:pore complex"/>
    <property type="evidence" value="ECO:0007669"/>
    <property type="project" value="UniProtKB-KW"/>
</dbReference>
<dbReference type="PROSITE" id="PS51123">
    <property type="entry name" value="OMPA_2"/>
    <property type="match status" value="1"/>
</dbReference>
<evidence type="ECO:0000256" key="4">
    <source>
        <dbReference type="ARBA" id="ARBA00022692"/>
    </source>
</evidence>
<keyword evidence="8" id="KW-0472">Membrane</keyword>
<keyword evidence="2" id="KW-0813">Transport</keyword>
<dbReference type="EMBL" id="UOEH01000443">
    <property type="protein sequence ID" value="VAW04649.1"/>
    <property type="molecule type" value="Genomic_DNA"/>
</dbReference>
<dbReference type="CDD" id="cd07185">
    <property type="entry name" value="OmpA_C-like"/>
    <property type="match status" value="1"/>
</dbReference>
<dbReference type="SUPFAM" id="SSF56925">
    <property type="entry name" value="OMPA-like"/>
    <property type="match status" value="1"/>
</dbReference>
<reference evidence="12" key="1">
    <citation type="submission" date="2018-06" db="EMBL/GenBank/DDBJ databases">
        <authorList>
            <person name="Zhirakovskaya E."/>
        </authorList>
    </citation>
    <scope>NUCLEOTIDE SEQUENCE</scope>
</reference>
<dbReference type="GO" id="GO:0015288">
    <property type="term" value="F:porin activity"/>
    <property type="evidence" value="ECO:0007669"/>
    <property type="project" value="UniProtKB-KW"/>
</dbReference>
<keyword evidence="6" id="KW-0406">Ion transport</keyword>
<dbReference type="PANTHER" id="PTHR30329:SF21">
    <property type="entry name" value="LIPOPROTEIN YIAD-RELATED"/>
    <property type="match status" value="1"/>
</dbReference>
<dbReference type="AlphaFoldDB" id="A0A3B0SWA9"/>
<keyword evidence="4" id="KW-0812">Transmembrane</keyword>
<evidence type="ECO:0000256" key="3">
    <source>
        <dbReference type="ARBA" id="ARBA00022452"/>
    </source>
</evidence>
<evidence type="ECO:0000259" key="11">
    <source>
        <dbReference type="PROSITE" id="PS51123"/>
    </source>
</evidence>
<evidence type="ECO:0000256" key="8">
    <source>
        <dbReference type="ARBA" id="ARBA00023136"/>
    </source>
</evidence>
<dbReference type="GO" id="GO:0009279">
    <property type="term" value="C:cell outer membrane"/>
    <property type="evidence" value="ECO:0007669"/>
    <property type="project" value="UniProtKB-SubCell"/>
</dbReference>